<evidence type="ECO:0008006" key="3">
    <source>
        <dbReference type="Google" id="ProtNLM"/>
    </source>
</evidence>
<dbReference type="InterPro" id="IPR029062">
    <property type="entry name" value="Class_I_gatase-like"/>
</dbReference>
<dbReference type="AlphaFoldDB" id="A0A4R6U8N3"/>
<dbReference type="EMBL" id="SNYJ01000001">
    <property type="protein sequence ID" value="TDQ42761.1"/>
    <property type="molecule type" value="Genomic_DNA"/>
</dbReference>
<dbReference type="PANTHER" id="PTHR12969">
    <property type="entry name" value="NGD5/OSM-6/IFT52"/>
    <property type="match status" value="1"/>
</dbReference>
<name>A0A4R6U8N3_9BACI</name>
<dbReference type="RefSeq" id="WP_133578596.1">
    <property type="nucleotide sequence ID" value="NZ_SNYJ01000001.1"/>
</dbReference>
<proteinExistence type="predicted"/>
<protein>
    <recommendedName>
        <fullName evidence="3">DNA-binding protein</fullName>
    </recommendedName>
</protein>
<dbReference type="Proteomes" id="UP000295632">
    <property type="component" value="Unassembled WGS sequence"/>
</dbReference>
<dbReference type="InterPro" id="IPR039975">
    <property type="entry name" value="IFT52"/>
</dbReference>
<dbReference type="OrthoDB" id="9801679at2"/>
<dbReference type="SUPFAM" id="SSF52317">
    <property type="entry name" value="Class I glutamine amidotransferase-like"/>
    <property type="match status" value="1"/>
</dbReference>
<evidence type="ECO:0000313" key="1">
    <source>
        <dbReference type="EMBL" id="TDQ42761.1"/>
    </source>
</evidence>
<keyword evidence="2" id="KW-1185">Reference proteome</keyword>
<evidence type="ECO:0000313" key="2">
    <source>
        <dbReference type="Proteomes" id="UP000295632"/>
    </source>
</evidence>
<dbReference type="PANTHER" id="PTHR12969:SF7">
    <property type="entry name" value="INTRAFLAGELLAR TRANSPORT PROTEIN 52 HOMOLOG"/>
    <property type="match status" value="1"/>
</dbReference>
<reference evidence="1 2" key="1">
    <citation type="submission" date="2019-03" db="EMBL/GenBank/DDBJ databases">
        <title>Genomic Encyclopedia of Type Strains, Phase IV (KMG-IV): sequencing the most valuable type-strain genomes for metagenomic binning, comparative biology and taxonomic classification.</title>
        <authorList>
            <person name="Goeker M."/>
        </authorList>
    </citation>
    <scope>NUCLEOTIDE SEQUENCE [LARGE SCALE GENOMIC DNA]</scope>
    <source>
        <strain evidence="1 2">DSM 28697</strain>
    </source>
</reference>
<sequence>MKKTSWSIAVRGWILALATVLLVVQPGHAEGPLDPAPVLEPVQPNGKTVLVDNSHGQTAGASDWVIDGAFSDFAEALAEEGYLVREHRSEDDLTIADLQGIDVFVIPEPQIPFTAEEQASILSFTEAGGGVFFIADHYNADRNLNRWDSGEIFNGWRRGAWEDPFKGMNTAEKKALEGVTNSEWLSDNFGIQFRYNGINNTVANHIVAPSDTFGITEGVEKVAIHAGATLAITDPTIAKGIVYLPTGLTSEANSWGPAVDQGVYFGGGIDEGPFAAISKVENGKAAFIGDSSPVEDATPKYRNEEHGGTKRTYDGFLEHDDATLLINMMNWLAEEECYKTFAQKNIPLDDVSPLLDMELPEQSTEPQTEPWRSPDAGYLWYDRSTFAPGSYGAEDGEVPVDASYAISLEEPVPVGNKPFDVTVQVTNAAPGSTVSNLEIQLYLSGGRQISQVQQADGSWSRTGYASIAPVSIGNDGTGKITFSMRLTDVSATQGNIRLRQQGENLLTQSVTLAP</sequence>
<organism evidence="1 2">
    <name type="scientific">Aureibacillus halotolerans</name>
    <dbReference type="NCBI Taxonomy" id="1508390"/>
    <lineage>
        <taxon>Bacteria</taxon>
        <taxon>Bacillati</taxon>
        <taxon>Bacillota</taxon>
        <taxon>Bacilli</taxon>
        <taxon>Bacillales</taxon>
        <taxon>Bacillaceae</taxon>
        <taxon>Aureibacillus</taxon>
    </lineage>
</organism>
<comment type="caution">
    <text evidence="1">The sequence shown here is derived from an EMBL/GenBank/DDBJ whole genome shotgun (WGS) entry which is preliminary data.</text>
</comment>
<accession>A0A4R6U8N3</accession>
<gene>
    <name evidence="1" type="ORF">EV213_101190</name>
</gene>